<dbReference type="PANTHER" id="PTHR23240">
    <property type="entry name" value="DNA CROSS-LINK REPAIR PROTEIN PSO2/SNM1-RELATED"/>
    <property type="match status" value="1"/>
</dbReference>
<dbReference type="InterPro" id="IPR036866">
    <property type="entry name" value="RibonucZ/Hydroxyglut_hydro"/>
</dbReference>
<dbReference type="Gene3D" id="3.60.15.10">
    <property type="entry name" value="Ribonuclease Z/Hydroxyacylglutathione hydrolase-like"/>
    <property type="match status" value="1"/>
</dbReference>
<proteinExistence type="predicted"/>
<dbReference type="GO" id="GO:0036297">
    <property type="term" value="P:interstrand cross-link repair"/>
    <property type="evidence" value="ECO:0007669"/>
    <property type="project" value="TreeGrafter"/>
</dbReference>
<comment type="caution">
    <text evidence="4">The sequence shown here is derived from an EMBL/GenBank/DDBJ whole genome shotgun (WGS) entry which is preliminary data.</text>
</comment>
<accession>A0A9P1EBV5</accession>
<evidence type="ECO:0000256" key="2">
    <source>
        <dbReference type="ARBA" id="ARBA00022801"/>
    </source>
</evidence>
<dbReference type="PANTHER" id="PTHR23240:SF8">
    <property type="entry name" value="PROTEIN ARTEMIS"/>
    <property type="match status" value="1"/>
</dbReference>
<dbReference type="OrthoDB" id="262529at2759"/>
<evidence type="ECO:0000313" key="4">
    <source>
        <dbReference type="EMBL" id="CAH9094781.1"/>
    </source>
</evidence>
<sequence>MDCGMISVDRWGSGSQAYFLTHLHADHTQGLSPSWRRGPLFCSRVSAKLFPSKFSGFDLSLLRVVDIGTWYPLSLVSPSSSSFSTVNFLAIDAYHCPGAVMYLFRGEFGCMLYTGDFRWEETSDRALIGREMLLNALKDVKLDYLYLDNTYCNPAYTFPSREVAAKQSMTLLLLLTLWGKKTFWYTYLVHLR</sequence>
<dbReference type="SUPFAM" id="SSF56281">
    <property type="entry name" value="Metallo-hydrolase/oxidoreductase"/>
    <property type="match status" value="1"/>
</dbReference>
<dbReference type="AlphaFoldDB" id="A0A9P1EBV5"/>
<dbReference type="EMBL" id="CAMAPE010000032">
    <property type="protein sequence ID" value="CAH9094781.1"/>
    <property type="molecule type" value="Genomic_DNA"/>
</dbReference>
<organism evidence="4 5">
    <name type="scientific">Cuscuta europaea</name>
    <name type="common">European dodder</name>
    <dbReference type="NCBI Taxonomy" id="41803"/>
    <lineage>
        <taxon>Eukaryota</taxon>
        <taxon>Viridiplantae</taxon>
        <taxon>Streptophyta</taxon>
        <taxon>Embryophyta</taxon>
        <taxon>Tracheophyta</taxon>
        <taxon>Spermatophyta</taxon>
        <taxon>Magnoliopsida</taxon>
        <taxon>eudicotyledons</taxon>
        <taxon>Gunneridae</taxon>
        <taxon>Pentapetalae</taxon>
        <taxon>asterids</taxon>
        <taxon>lamiids</taxon>
        <taxon>Solanales</taxon>
        <taxon>Convolvulaceae</taxon>
        <taxon>Cuscuteae</taxon>
        <taxon>Cuscuta</taxon>
        <taxon>Cuscuta subgen. Cuscuta</taxon>
    </lineage>
</organism>
<dbReference type="Proteomes" id="UP001152484">
    <property type="component" value="Unassembled WGS sequence"/>
</dbReference>
<dbReference type="Gene3D" id="3.40.50.12650">
    <property type="match status" value="1"/>
</dbReference>
<evidence type="ECO:0000256" key="1">
    <source>
        <dbReference type="ARBA" id="ARBA00022722"/>
    </source>
</evidence>
<reference evidence="4" key="1">
    <citation type="submission" date="2022-07" db="EMBL/GenBank/DDBJ databases">
        <authorList>
            <person name="Macas J."/>
            <person name="Novak P."/>
            <person name="Neumann P."/>
        </authorList>
    </citation>
    <scope>NUCLEOTIDE SEQUENCE</scope>
</reference>
<gene>
    <name evidence="4" type="ORF">CEURO_LOCUS12890</name>
</gene>
<dbReference type="GO" id="GO:0003684">
    <property type="term" value="F:damaged DNA binding"/>
    <property type="evidence" value="ECO:0007669"/>
    <property type="project" value="TreeGrafter"/>
</dbReference>
<keyword evidence="1" id="KW-0540">Nuclease</keyword>
<dbReference type="GO" id="GO:0035312">
    <property type="term" value="F:5'-3' DNA exonuclease activity"/>
    <property type="evidence" value="ECO:0007669"/>
    <property type="project" value="TreeGrafter"/>
</dbReference>
<keyword evidence="3" id="KW-0269">Exonuclease</keyword>
<keyword evidence="2" id="KW-0378">Hydrolase</keyword>
<evidence type="ECO:0000256" key="3">
    <source>
        <dbReference type="ARBA" id="ARBA00022839"/>
    </source>
</evidence>
<dbReference type="GO" id="GO:0006303">
    <property type="term" value="P:double-strand break repair via nonhomologous end joining"/>
    <property type="evidence" value="ECO:0007669"/>
    <property type="project" value="TreeGrafter"/>
</dbReference>
<protein>
    <submittedName>
        <fullName evidence="4">Uncharacterized protein</fullName>
    </submittedName>
</protein>
<name>A0A9P1EBV5_CUSEU</name>
<keyword evidence="5" id="KW-1185">Reference proteome</keyword>
<evidence type="ECO:0000313" key="5">
    <source>
        <dbReference type="Proteomes" id="UP001152484"/>
    </source>
</evidence>